<dbReference type="Proteomes" id="UP001206128">
    <property type="component" value="Unassembled WGS sequence"/>
</dbReference>
<name>A0AAE3GF48_9PSEU</name>
<dbReference type="SUPFAM" id="SSF53474">
    <property type="entry name" value="alpha/beta-Hydrolases"/>
    <property type="match status" value="1"/>
</dbReference>
<keyword evidence="1" id="KW-0575">Peroxidase</keyword>
<protein>
    <submittedName>
        <fullName evidence="3">Pimeloyl-ACP methyl ester carboxylesterase</fullName>
    </submittedName>
</protein>
<dbReference type="InterPro" id="IPR029058">
    <property type="entry name" value="AB_hydrolase_fold"/>
</dbReference>
<dbReference type="GO" id="GO:0004601">
    <property type="term" value="F:peroxidase activity"/>
    <property type="evidence" value="ECO:0007669"/>
    <property type="project" value="UniProtKB-KW"/>
</dbReference>
<organism evidence="3 4">
    <name type="scientific">Goodfellowiella coeruleoviolacea</name>
    <dbReference type="NCBI Taxonomy" id="334858"/>
    <lineage>
        <taxon>Bacteria</taxon>
        <taxon>Bacillati</taxon>
        <taxon>Actinomycetota</taxon>
        <taxon>Actinomycetes</taxon>
        <taxon>Pseudonocardiales</taxon>
        <taxon>Pseudonocardiaceae</taxon>
        <taxon>Goodfellowiella</taxon>
    </lineage>
</organism>
<evidence type="ECO:0000256" key="1">
    <source>
        <dbReference type="ARBA" id="ARBA00022559"/>
    </source>
</evidence>
<dbReference type="PRINTS" id="PR00412">
    <property type="entry name" value="EPOXHYDRLASE"/>
</dbReference>
<comment type="caution">
    <text evidence="3">The sequence shown here is derived from an EMBL/GenBank/DDBJ whole genome shotgun (WGS) entry which is preliminary data.</text>
</comment>
<reference evidence="3" key="1">
    <citation type="submission" date="2022-06" db="EMBL/GenBank/DDBJ databases">
        <title>Genomic Encyclopedia of Archaeal and Bacterial Type Strains, Phase II (KMG-II): from individual species to whole genera.</title>
        <authorList>
            <person name="Goeker M."/>
        </authorList>
    </citation>
    <scope>NUCLEOTIDE SEQUENCE</scope>
    <source>
        <strain evidence="3">DSM 43935</strain>
    </source>
</reference>
<dbReference type="InterPro" id="IPR000639">
    <property type="entry name" value="Epox_hydrolase-like"/>
</dbReference>
<proteinExistence type="predicted"/>
<dbReference type="InterPro" id="IPR050471">
    <property type="entry name" value="AB_hydrolase"/>
</dbReference>
<dbReference type="EMBL" id="JAMTCK010000008">
    <property type="protein sequence ID" value="MCP2166975.1"/>
    <property type="molecule type" value="Genomic_DNA"/>
</dbReference>
<dbReference type="AlphaFoldDB" id="A0AAE3GF48"/>
<gene>
    <name evidence="3" type="ORF">LX83_003847</name>
</gene>
<dbReference type="Gene3D" id="3.40.50.1820">
    <property type="entry name" value="alpha/beta hydrolase"/>
    <property type="match status" value="1"/>
</dbReference>
<sequence length="262" mass="27475">MHYTDSGAGLPVVLAHAFPVDSRMWNGVRQPLAGRARVITPDQRGLGRSPLDTGDGVPEPSLDVAADDLLRLLDDLGVDRFVVGGCSLGGYVAMAVLRRAAERVAGLLLVDTRATADDAEQRATRLGMAERLERDGAGDWLASTLVPGMLGATTRADRPEVVEEVARLVSDQPAAGVAWTQRAMAARPDSTDLLGAVTVPALVVVGEQDTMTPPQVASQLAARLPQGRLAVLPECGHLSPVEAPEAFVDAVGPWLTELAGRG</sequence>
<dbReference type="PRINTS" id="PR00111">
    <property type="entry name" value="ABHYDROLASE"/>
</dbReference>
<evidence type="ECO:0000313" key="4">
    <source>
        <dbReference type="Proteomes" id="UP001206128"/>
    </source>
</evidence>
<accession>A0AAE3GF48</accession>
<keyword evidence="1" id="KW-0560">Oxidoreductase</keyword>
<evidence type="ECO:0000259" key="2">
    <source>
        <dbReference type="Pfam" id="PF00561"/>
    </source>
</evidence>
<dbReference type="RefSeq" id="WP_253773368.1">
    <property type="nucleotide sequence ID" value="NZ_JAMTCK010000008.1"/>
</dbReference>
<keyword evidence="4" id="KW-1185">Reference proteome</keyword>
<dbReference type="InterPro" id="IPR000073">
    <property type="entry name" value="AB_hydrolase_1"/>
</dbReference>
<dbReference type="PANTHER" id="PTHR43433">
    <property type="entry name" value="HYDROLASE, ALPHA/BETA FOLD FAMILY PROTEIN"/>
    <property type="match status" value="1"/>
</dbReference>
<feature type="domain" description="AB hydrolase-1" evidence="2">
    <location>
        <begin position="11"/>
        <end position="243"/>
    </location>
</feature>
<evidence type="ECO:0000313" key="3">
    <source>
        <dbReference type="EMBL" id="MCP2166975.1"/>
    </source>
</evidence>
<dbReference type="Pfam" id="PF00561">
    <property type="entry name" value="Abhydrolase_1"/>
    <property type="match status" value="1"/>
</dbReference>
<dbReference type="PANTHER" id="PTHR43433:SF5">
    <property type="entry name" value="AB HYDROLASE-1 DOMAIN-CONTAINING PROTEIN"/>
    <property type="match status" value="1"/>
</dbReference>